<evidence type="ECO:0000256" key="1">
    <source>
        <dbReference type="SAM" id="Phobius"/>
    </source>
</evidence>
<reference evidence="2 3" key="1">
    <citation type="submission" date="2022-03" db="EMBL/GenBank/DDBJ databases">
        <authorList>
            <person name="Nunn A."/>
            <person name="Chopra R."/>
            <person name="Nunn A."/>
            <person name="Contreras Garrido A."/>
        </authorList>
    </citation>
    <scope>NUCLEOTIDE SEQUENCE [LARGE SCALE GENOMIC DNA]</scope>
</reference>
<name>A0AAU9SGG0_THLAR</name>
<organism evidence="2 3">
    <name type="scientific">Thlaspi arvense</name>
    <name type="common">Field penny-cress</name>
    <dbReference type="NCBI Taxonomy" id="13288"/>
    <lineage>
        <taxon>Eukaryota</taxon>
        <taxon>Viridiplantae</taxon>
        <taxon>Streptophyta</taxon>
        <taxon>Embryophyta</taxon>
        <taxon>Tracheophyta</taxon>
        <taxon>Spermatophyta</taxon>
        <taxon>Magnoliopsida</taxon>
        <taxon>eudicotyledons</taxon>
        <taxon>Gunneridae</taxon>
        <taxon>Pentapetalae</taxon>
        <taxon>rosids</taxon>
        <taxon>malvids</taxon>
        <taxon>Brassicales</taxon>
        <taxon>Brassicaceae</taxon>
        <taxon>Thlaspideae</taxon>
        <taxon>Thlaspi</taxon>
    </lineage>
</organism>
<evidence type="ECO:0000313" key="3">
    <source>
        <dbReference type="Proteomes" id="UP000836841"/>
    </source>
</evidence>
<dbReference type="Pfam" id="PF00300">
    <property type="entry name" value="His_Phos_1"/>
    <property type="match status" value="1"/>
</dbReference>
<evidence type="ECO:0008006" key="4">
    <source>
        <dbReference type="Google" id="ProtNLM"/>
    </source>
</evidence>
<feature type="transmembrane region" description="Helical" evidence="1">
    <location>
        <begin position="20"/>
        <end position="40"/>
    </location>
</feature>
<dbReference type="Proteomes" id="UP000836841">
    <property type="component" value="Chromosome 5"/>
</dbReference>
<accession>A0AAU9SGG0</accession>
<dbReference type="AlphaFoldDB" id="A0AAU9SGG0"/>
<keyword evidence="1" id="KW-1133">Transmembrane helix</keyword>
<protein>
    <recommendedName>
        <fullName evidence="4">ATP synthase protein MI25</fullName>
    </recommendedName>
</protein>
<gene>
    <name evidence="2" type="ORF">TAV2_LOCUS17742</name>
</gene>
<dbReference type="Gene3D" id="3.40.50.1240">
    <property type="entry name" value="Phosphoglycerate mutase-like"/>
    <property type="match status" value="1"/>
</dbReference>
<keyword evidence="1" id="KW-0472">Membrane</keyword>
<dbReference type="InterPro" id="IPR029033">
    <property type="entry name" value="His_PPase_superfam"/>
</dbReference>
<evidence type="ECO:0000313" key="2">
    <source>
        <dbReference type="EMBL" id="CAH2065513.1"/>
    </source>
</evidence>
<dbReference type="EMBL" id="OU466861">
    <property type="protein sequence ID" value="CAH2065513.1"/>
    <property type="molecule type" value="Genomic_DNA"/>
</dbReference>
<proteinExistence type="predicted"/>
<keyword evidence="1" id="KW-0812">Transmembrane</keyword>
<dbReference type="InterPro" id="IPR013078">
    <property type="entry name" value="His_Pase_superF_clade-1"/>
</dbReference>
<keyword evidence="3" id="KW-1185">Reference proteome</keyword>
<dbReference type="SUPFAM" id="SSF53254">
    <property type="entry name" value="Phosphoglycerate mutase-like"/>
    <property type="match status" value="1"/>
</dbReference>
<sequence length="166" mass="18239">MDERLLQSRLLSLNAGDHSLVAFAGLMAGLTLGLMSLGLVDLEVLIKSSRPQDQLNAGFVNFPRMLSLCFVDFAIGHLDVELNDAGRQQAVKGGGESLDKLYGRCTSALQRIGEKHKGERVEVVTRGGVIRSLHETIDAFSSHSSLRLYQYSWIKLCLHGLLLFAQ</sequence>